<evidence type="ECO:0000256" key="5">
    <source>
        <dbReference type="SAM" id="MobiDB-lite"/>
    </source>
</evidence>
<dbReference type="GO" id="GO:0016020">
    <property type="term" value="C:membrane"/>
    <property type="evidence" value="ECO:0007669"/>
    <property type="project" value="UniProtKB-SubCell"/>
</dbReference>
<evidence type="ECO:0000256" key="2">
    <source>
        <dbReference type="ARBA" id="ARBA00022692"/>
    </source>
</evidence>
<gene>
    <name evidence="9" type="ORF">SAMN02745126_02485</name>
</gene>
<dbReference type="AlphaFoldDB" id="A0A1T4NXA1"/>
<keyword evidence="3 6" id="KW-1133">Transmembrane helix</keyword>
<evidence type="ECO:0000313" key="10">
    <source>
        <dbReference type="Proteomes" id="UP000190092"/>
    </source>
</evidence>
<proteinExistence type="predicted"/>
<dbReference type="InterPro" id="IPR058625">
    <property type="entry name" value="MdtA-like_BSH"/>
</dbReference>
<dbReference type="Pfam" id="PF25917">
    <property type="entry name" value="BSH_RND"/>
    <property type="match status" value="1"/>
</dbReference>
<organism evidence="9 10">
    <name type="scientific">Enhydrobacter aerosaccus</name>
    <dbReference type="NCBI Taxonomy" id="225324"/>
    <lineage>
        <taxon>Bacteria</taxon>
        <taxon>Pseudomonadati</taxon>
        <taxon>Pseudomonadota</taxon>
        <taxon>Alphaproteobacteria</taxon>
        <taxon>Hyphomicrobiales</taxon>
        <taxon>Enhydrobacter</taxon>
    </lineage>
</organism>
<dbReference type="RefSeq" id="WP_085934162.1">
    <property type="nucleotide sequence ID" value="NZ_FUWJ01000002.1"/>
</dbReference>
<comment type="subcellular location">
    <subcellularLocation>
        <location evidence="1">Membrane</location>
        <topology evidence="1">Single-pass membrane protein</topology>
    </subcellularLocation>
</comment>
<dbReference type="EMBL" id="FUWJ01000002">
    <property type="protein sequence ID" value="SJZ83428.1"/>
    <property type="molecule type" value="Genomic_DNA"/>
</dbReference>
<evidence type="ECO:0000259" key="7">
    <source>
        <dbReference type="Pfam" id="PF25917"/>
    </source>
</evidence>
<keyword evidence="10" id="KW-1185">Reference proteome</keyword>
<dbReference type="InterPro" id="IPR058634">
    <property type="entry name" value="AaeA-lik-b-barrel"/>
</dbReference>
<dbReference type="Proteomes" id="UP000190092">
    <property type="component" value="Unassembled WGS sequence"/>
</dbReference>
<dbReference type="PANTHER" id="PTHR30386:SF26">
    <property type="entry name" value="TRANSPORT PROTEIN COMB"/>
    <property type="match status" value="1"/>
</dbReference>
<dbReference type="STRING" id="225324.SAMN02745126_02485"/>
<dbReference type="PANTHER" id="PTHR30386">
    <property type="entry name" value="MEMBRANE FUSION SUBUNIT OF EMRAB-TOLC MULTIDRUG EFFLUX PUMP"/>
    <property type="match status" value="1"/>
</dbReference>
<evidence type="ECO:0000256" key="4">
    <source>
        <dbReference type="ARBA" id="ARBA00023136"/>
    </source>
</evidence>
<keyword evidence="2 6" id="KW-0812">Transmembrane</keyword>
<feature type="domain" description="p-hydroxybenzoic acid efflux pump subunit AaeA-like beta-barrel" evidence="8">
    <location>
        <begin position="268"/>
        <end position="356"/>
    </location>
</feature>
<evidence type="ECO:0000313" key="9">
    <source>
        <dbReference type="EMBL" id="SJZ83428.1"/>
    </source>
</evidence>
<dbReference type="OrthoDB" id="9811754at2"/>
<dbReference type="Gene3D" id="2.40.50.100">
    <property type="match status" value="1"/>
</dbReference>
<dbReference type="InterPro" id="IPR050739">
    <property type="entry name" value="MFP"/>
</dbReference>
<keyword evidence="4 6" id="KW-0472">Membrane</keyword>
<dbReference type="GO" id="GO:0055085">
    <property type="term" value="P:transmembrane transport"/>
    <property type="evidence" value="ECO:0007669"/>
    <property type="project" value="InterPro"/>
</dbReference>
<feature type="transmembrane region" description="Helical" evidence="6">
    <location>
        <begin position="56"/>
        <end position="77"/>
    </location>
</feature>
<protein>
    <submittedName>
        <fullName evidence="9">Membrane fusion protein, multidrug efflux system</fullName>
    </submittedName>
</protein>
<feature type="region of interest" description="Disordered" evidence="5">
    <location>
        <begin position="1"/>
        <end position="47"/>
    </location>
</feature>
<dbReference type="SUPFAM" id="SSF111369">
    <property type="entry name" value="HlyD-like secretion proteins"/>
    <property type="match status" value="1"/>
</dbReference>
<sequence length="362" mass="39607">MAPDEGRRAAAREKDDRDSSSRPDWHDHDERAALDEEQKQDHEEAEKKRSFFRRPLVRLGALVVIAAVVAAGVLWWLNARHYEDTDDAFVDTHIVHLSPQISGRVTKVYVNDNEQVHTGQPLVEIDPADVQAKLAQVEAQQEQAETQYQQALATEKGAAAQAENASRDLERYRTLQKTTPQAVAQQQLDQAVATATNTAAQLAAARAQIASSKALIDVYKAQVEAAKLDLSYTHIVSPIDGHVAQRSVAVGNYISPGQELMAIVPLQLWVTANFKETQLTYMRPGQAATIEVDACPGEDIRGHVDSVQRGAGQAFGILPPENATGNYVKVVQRVPVKIVLDNPPKDCLLGPGMSVVPTVKVR</sequence>
<evidence type="ECO:0000256" key="3">
    <source>
        <dbReference type="ARBA" id="ARBA00022989"/>
    </source>
</evidence>
<dbReference type="Pfam" id="PF25963">
    <property type="entry name" value="Beta-barrel_AAEA"/>
    <property type="match status" value="1"/>
</dbReference>
<evidence type="ECO:0000256" key="6">
    <source>
        <dbReference type="SAM" id="Phobius"/>
    </source>
</evidence>
<dbReference type="Gene3D" id="2.40.30.170">
    <property type="match status" value="1"/>
</dbReference>
<name>A0A1T4NXA1_9HYPH</name>
<evidence type="ECO:0000259" key="8">
    <source>
        <dbReference type="Pfam" id="PF25963"/>
    </source>
</evidence>
<reference evidence="10" key="1">
    <citation type="submission" date="2017-02" db="EMBL/GenBank/DDBJ databases">
        <authorList>
            <person name="Varghese N."/>
            <person name="Submissions S."/>
        </authorList>
    </citation>
    <scope>NUCLEOTIDE SEQUENCE [LARGE SCALE GENOMIC DNA]</scope>
    <source>
        <strain evidence="10">ATCC 27094</strain>
    </source>
</reference>
<accession>A0A1T4NXA1</accession>
<feature type="domain" description="Multidrug resistance protein MdtA-like barrel-sandwich hybrid" evidence="7">
    <location>
        <begin position="94"/>
        <end position="264"/>
    </location>
</feature>
<evidence type="ECO:0000256" key="1">
    <source>
        <dbReference type="ARBA" id="ARBA00004167"/>
    </source>
</evidence>